<reference evidence="1 2" key="1">
    <citation type="submission" date="2019-03" db="EMBL/GenBank/DDBJ databases">
        <title>Genomic Encyclopedia of Type Strains, Phase IV (KMG-IV): sequencing the most valuable type-strain genomes for metagenomic binning, comparative biology and taxonomic classification.</title>
        <authorList>
            <person name="Goeker M."/>
        </authorList>
    </citation>
    <scope>NUCLEOTIDE SEQUENCE [LARGE SCALE GENOMIC DNA]</scope>
    <source>
        <strain evidence="1 2">DSM 19580</strain>
    </source>
</reference>
<keyword evidence="2" id="KW-1185">Reference proteome</keyword>
<proteinExistence type="predicted"/>
<dbReference type="Proteomes" id="UP000295719">
    <property type="component" value="Unassembled WGS sequence"/>
</dbReference>
<comment type="caution">
    <text evidence="1">The sequence shown here is derived from an EMBL/GenBank/DDBJ whole genome shotgun (WGS) entry which is preliminary data.</text>
</comment>
<gene>
    <name evidence="1" type="ORF">EDC52_10937</name>
</gene>
<name>A0A4R3YMI0_9GAMM</name>
<evidence type="ECO:0000313" key="2">
    <source>
        <dbReference type="Proteomes" id="UP000295719"/>
    </source>
</evidence>
<accession>A0A4R3YMI0</accession>
<dbReference type="AlphaFoldDB" id="A0A4R3YMI0"/>
<sequence length="114" mass="13770">MRLLRYCEEDKKNPTFRWGRQGWCLWQGKKNSLLVYYWLLGRSWAHLRQLQLHFVDTLRMALIQNLSLLGRQQVVHLVPHPGHFDLACYLLLGHFFCLRSYCRFIKSFCSDQRV</sequence>
<protein>
    <submittedName>
        <fullName evidence="1">Uncharacterized protein</fullName>
    </submittedName>
</protein>
<dbReference type="EMBL" id="SMCR01000009">
    <property type="protein sequence ID" value="TCV93481.1"/>
    <property type="molecule type" value="Genomic_DNA"/>
</dbReference>
<evidence type="ECO:0000313" key="1">
    <source>
        <dbReference type="EMBL" id="TCV93481.1"/>
    </source>
</evidence>
<organism evidence="1 2">
    <name type="scientific">Biostraticola tofi</name>
    <dbReference type="NCBI Taxonomy" id="466109"/>
    <lineage>
        <taxon>Bacteria</taxon>
        <taxon>Pseudomonadati</taxon>
        <taxon>Pseudomonadota</taxon>
        <taxon>Gammaproteobacteria</taxon>
        <taxon>Enterobacterales</taxon>
        <taxon>Bruguierivoracaceae</taxon>
        <taxon>Biostraticola</taxon>
    </lineage>
</organism>